<comment type="caution">
    <text evidence="2">The sequence shown here is derived from an EMBL/GenBank/DDBJ whole genome shotgun (WGS) entry which is preliminary data.</text>
</comment>
<keyword evidence="3" id="KW-1185">Reference proteome</keyword>
<dbReference type="Gene3D" id="1.10.287.130">
    <property type="match status" value="1"/>
</dbReference>
<dbReference type="Proteomes" id="UP000031971">
    <property type="component" value="Unassembled WGS sequence"/>
</dbReference>
<dbReference type="RefSeq" id="WP_041042302.1">
    <property type="nucleotide sequence ID" value="NZ_JXSL01000030.1"/>
</dbReference>
<dbReference type="Pfam" id="PF10090">
    <property type="entry name" value="HPTransfase"/>
    <property type="match status" value="1"/>
</dbReference>
<dbReference type="InterPro" id="IPR036890">
    <property type="entry name" value="HATPase_C_sf"/>
</dbReference>
<evidence type="ECO:0000313" key="2">
    <source>
        <dbReference type="EMBL" id="KIL98222.1"/>
    </source>
</evidence>
<reference evidence="2 3" key="1">
    <citation type="submission" date="2015-01" db="EMBL/GenBank/DDBJ databases">
        <title>Genome Sequence of Magnetospirillum magnetotacticum Strain MS-1.</title>
        <authorList>
            <person name="Marinov G.K."/>
            <person name="Smalley M.D."/>
            <person name="DeSalvo G."/>
        </authorList>
    </citation>
    <scope>NUCLEOTIDE SEQUENCE [LARGE SCALE GENOMIC DNA]</scope>
    <source>
        <strain evidence="2 3">MS-1</strain>
    </source>
</reference>
<protein>
    <recommendedName>
        <fullName evidence="1">Histidine phosphotransferase ChpT C-terminal domain-containing protein</fullName>
    </recommendedName>
</protein>
<gene>
    <name evidence="2" type="ORF">CCC_01283</name>
</gene>
<accession>A0A0C2U9Q9</accession>
<name>A0A0C2U9Q9_PARME</name>
<dbReference type="Gene3D" id="3.30.565.10">
    <property type="entry name" value="Histidine kinase-like ATPase, C-terminal domain"/>
    <property type="match status" value="1"/>
</dbReference>
<proteinExistence type="predicted"/>
<dbReference type="EMBL" id="JXSL01000030">
    <property type="protein sequence ID" value="KIL98222.1"/>
    <property type="molecule type" value="Genomic_DNA"/>
</dbReference>
<evidence type="ECO:0000259" key="1">
    <source>
        <dbReference type="Pfam" id="PF10090"/>
    </source>
</evidence>
<feature type="domain" description="Histidine phosphotransferase ChpT C-terminal" evidence="1">
    <location>
        <begin position="92"/>
        <end position="196"/>
    </location>
</feature>
<evidence type="ECO:0000313" key="3">
    <source>
        <dbReference type="Proteomes" id="UP000031971"/>
    </source>
</evidence>
<dbReference type="InterPro" id="IPR018762">
    <property type="entry name" value="ChpT_C"/>
</dbReference>
<dbReference type="AlphaFoldDB" id="A0A0C2U9Q9"/>
<sequence>MSPTLDTKLSELLCARLCHDLASPLGAASAGMELLEDGDDPETLALVSASMAAATARLKFLRAALGPANDMPHTPKSLGDLIRAYLNGAVTGGITLDWSSDRPEMDGETARLLLNPVLIARDALPRGGRISARCESSQGGGDAGLRVIASGEGLGLTAEARLVLLDDAPPSGPRGAQAWFALHLARGKGLKIRLDHGPMEISIMA</sequence>
<organism evidence="2 3">
    <name type="scientific">Paramagnetospirillum magnetotacticum MS-1</name>
    <dbReference type="NCBI Taxonomy" id="272627"/>
    <lineage>
        <taxon>Bacteria</taxon>
        <taxon>Pseudomonadati</taxon>
        <taxon>Pseudomonadota</taxon>
        <taxon>Alphaproteobacteria</taxon>
        <taxon>Rhodospirillales</taxon>
        <taxon>Magnetospirillaceae</taxon>
        <taxon>Paramagnetospirillum</taxon>
    </lineage>
</organism>
<dbReference type="STRING" id="272627.CCC_01283"/>
<dbReference type="OrthoDB" id="9803702at2"/>